<sequence length="108" mass="11678">MAEVDYQSGFGSMLTTLWNDVAKPVLDHLGYTNNVPTDNLPHITWCPTGAMTFLPLHAAGDYDQPRSRAFEYAISYTPTLTALLESTPHSLSSSKILAIGQTATPGHA</sequence>
<accession>A0A8H3I2P7</accession>
<gene>
    <name evidence="2" type="ORF">RDB_LOCUS162706</name>
</gene>
<protein>
    <recommendedName>
        <fullName evidence="1">CHAT domain-containing protein</fullName>
    </recommendedName>
</protein>
<reference evidence="2" key="1">
    <citation type="submission" date="2021-01" db="EMBL/GenBank/DDBJ databases">
        <authorList>
            <person name="Kaushik A."/>
        </authorList>
    </citation>
    <scope>NUCLEOTIDE SEQUENCE</scope>
    <source>
        <strain evidence="2">AG5</strain>
    </source>
</reference>
<evidence type="ECO:0000313" key="3">
    <source>
        <dbReference type="Proteomes" id="UP000663827"/>
    </source>
</evidence>
<evidence type="ECO:0000313" key="2">
    <source>
        <dbReference type="EMBL" id="CAE7217834.1"/>
    </source>
</evidence>
<proteinExistence type="predicted"/>
<organism evidence="2 3">
    <name type="scientific">Rhizoctonia solani</name>
    <dbReference type="NCBI Taxonomy" id="456999"/>
    <lineage>
        <taxon>Eukaryota</taxon>
        <taxon>Fungi</taxon>
        <taxon>Dikarya</taxon>
        <taxon>Basidiomycota</taxon>
        <taxon>Agaricomycotina</taxon>
        <taxon>Agaricomycetes</taxon>
        <taxon>Cantharellales</taxon>
        <taxon>Ceratobasidiaceae</taxon>
        <taxon>Rhizoctonia</taxon>
    </lineage>
</organism>
<dbReference type="Pfam" id="PF12770">
    <property type="entry name" value="CHAT"/>
    <property type="match status" value="1"/>
</dbReference>
<dbReference type="AlphaFoldDB" id="A0A8H3I2P7"/>
<feature type="domain" description="CHAT" evidence="1">
    <location>
        <begin position="14"/>
        <end position="105"/>
    </location>
</feature>
<dbReference type="EMBL" id="CAJNJQ010005312">
    <property type="protein sequence ID" value="CAE7217834.1"/>
    <property type="molecule type" value="Genomic_DNA"/>
</dbReference>
<evidence type="ECO:0000259" key="1">
    <source>
        <dbReference type="Pfam" id="PF12770"/>
    </source>
</evidence>
<name>A0A8H3I2P7_9AGAM</name>
<comment type="caution">
    <text evidence="2">The sequence shown here is derived from an EMBL/GenBank/DDBJ whole genome shotgun (WGS) entry which is preliminary data.</text>
</comment>
<dbReference type="InterPro" id="IPR024983">
    <property type="entry name" value="CHAT_dom"/>
</dbReference>
<dbReference type="Proteomes" id="UP000663827">
    <property type="component" value="Unassembled WGS sequence"/>
</dbReference>